<feature type="domain" description="Guanylate kinase-like" evidence="6">
    <location>
        <begin position="5"/>
        <end position="183"/>
    </location>
</feature>
<reference evidence="7 8" key="1">
    <citation type="journal article" date="2022" name="Int. J. Syst. Evol. Microbiol.">
        <title>Apilactobacillus apisilvae sp. nov., Nicolia spurrieriana gen. nov. sp. nov., Bombilactobacillus folatiphilus sp. nov. and Bombilactobacillus thymidiniphilus sp. nov., four new lactic acid bacterial isolates from stingless bees Tetragonula carbonaria and Austroplebeia australis.</title>
        <authorList>
            <person name="Oliphant S.A."/>
            <person name="Watson-Haigh N.S."/>
            <person name="Sumby K.M."/>
            <person name="Gardner J."/>
            <person name="Groom S."/>
            <person name="Jiranek V."/>
        </authorList>
    </citation>
    <scope>NUCLEOTIDE SEQUENCE [LARGE SCALE GENOMIC DNA]</scope>
    <source>
        <strain evidence="7 8">SG5_A10</strain>
    </source>
</reference>
<gene>
    <name evidence="7" type="ORF">MOO46_03825</name>
</gene>
<comment type="function">
    <text evidence="1">Essential for recycling GMP and indirectly, cGMP.</text>
</comment>
<dbReference type="RefSeq" id="WP_249511652.1">
    <property type="nucleotide sequence ID" value="NZ_CP093362.1"/>
</dbReference>
<accession>A0ABY4PJ75</accession>
<dbReference type="InterPro" id="IPR008144">
    <property type="entry name" value="Guanylate_kin-like_dom"/>
</dbReference>
<dbReference type="PANTHER" id="PTHR23117:SF13">
    <property type="entry name" value="GUANYLATE KINASE"/>
    <property type="match status" value="1"/>
</dbReference>
<evidence type="ECO:0000256" key="1">
    <source>
        <dbReference type="ARBA" id="ARBA00003531"/>
    </source>
</evidence>
<dbReference type="InterPro" id="IPR027417">
    <property type="entry name" value="P-loop_NTPase"/>
</dbReference>
<evidence type="ECO:0000313" key="7">
    <source>
        <dbReference type="EMBL" id="UQS85688.1"/>
    </source>
</evidence>
<dbReference type="EMBL" id="CP093362">
    <property type="protein sequence ID" value="UQS85688.1"/>
    <property type="molecule type" value="Genomic_DNA"/>
</dbReference>
<dbReference type="Pfam" id="PF00625">
    <property type="entry name" value="Guanylate_kin"/>
    <property type="match status" value="1"/>
</dbReference>
<evidence type="ECO:0000313" key="8">
    <source>
        <dbReference type="Proteomes" id="UP000831859"/>
    </source>
</evidence>
<name>A0ABY4PJ75_9LACO</name>
<evidence type="ECO:0000256" key="5">
    <source>
        <dbReference type="ARBA" id="ARBA00048594"/>
    </source>
</evidence>
<sequence length="186" mass="21410">MIKENKLIVITGATGSGKTTIRDYLVNHYHVAKVVTHTTRAPRKNEQDKVDYYFENDETFAKNHFLEHVQYAKAKYGSSYEGLEKAWRNNHCAVIVLDTQGAITYHEKLGNQALIFFIEVNDPVILKNRMIERGDSEDKIKQRLSSHEYERDLKVPKELQSSAYVIENNDLKHAEATIDALVNKLC</sequence>
<dbReference type="PANTHER" id="PTHR23117">
    <property type="entry name" value="GUANYLATE KINASE-RELATED"/>
    <property type="match status" value="1"/>
</dbReference>
<protein>
    <submittedName>
        <fullName evidence="7">AAA family ATPase</fullName>
    </submittedName>
</protein>
<organism evidence="7 8">
    <name type="scientific">Apilactobacillus apisilvae</name>
    <dbReference type="NCBI Taxonomy" id="2923364"/>
    <lineage>
        <taxon>Bacteria</taxon>
        <taxon>Bacillati</taxon>
        <taxon>Bacillota</taxon>
        <taxon>Bacilli</taxon>
        <taxon>Lactobacillales</taxon>
        <taxon>Lactobacillaceae</taxon>
        <taxon>Apilactobacillus</taxon>
    </lineage>
</organism>
<evidence type="ECO:0000256" key="3">
    <source>
        <dbReference type="ARBA" id="ARBA00022679"/>
    </source>
</evidence>
<dbReference type="SUPFAM" id="SSF52540">
    <property type="entry name" value="P-loop containing nucleoside triphosphate hydrolases"/>
    <property type="match status" value="1"/>
</dbReference>
<comment type="catalytic activity">
    <reaction evidence="5">
        <text>GMP + ATP = GDP + ADP</text>
        <dbReference type="Rhea" id="RHEA:20780"/>
        <dbReference type="ChEBI" id="CHEBI:30616"/>
        <dbReference type="ChEBI" id="CHEBI:58115"/>
        <dbReference type="ChEBI" id="CHEBI:58189"/>
        <dbReference type="ChEBI" id="CHEBI:456216"/>
        <dbReference type="EC" id="2.7.4.8"/>
    </reaction>
</comment>
<proteinExistence type="inferred from homology"/>
<dbReference type="CDD" id="cd00071">
    <property type="entry name" value="GMPK"/>
    <property type="match status" value="1"/>
</dbReference>
<evidence type="ECO:0000256" key="4">
    <source>
        <dbReference type="ARBA" id="ARBA00022777"/>
    </source>
</evidence>
<keyword evidence="8" id="KW-1185">Reference proteome</keyword>
<keyword evidence="4" id="KW-0418">Kinase</keyword>
<evidence type="ECO:0000259" key="6">
    <source>
        <dbReference type="PROSITE" id="PS50052"/>
    </source>
</evidence>
<dbReference type="Gene3D" id="3.40.50.300">
    <property type="entry name" value="P-loop containing nucleotide triphosphate hydrolases"/>
    <property type="match status" value="1"/>
</dbReference>
<keyword evidence="3" id="KW-0808">Transferase</keyword>
<evidence type="ECO:0000256" key="2">
    <source>
        <dbReference type="ARBA" id="ARBA00005790"/>
    </source>
</evidence>
<dbReference type="SMART" id="SM00072">
    <property type="entry name" value="GuKc"/>
    <property type="match status" value="1"/>
</dbReference>
<dbReference type="PROSITE" id="PS50052">
    <property type="entry name" value="GUANYLATE_KINASE_2"/>
    <property type="match status" value="1"/>
</dbReference>
<comment type="similarity">
    <text evidence="2">Belongs to the guanylate kinase family.</text>
</comment>
<dbReference type="InterPro" id="IPR008145">
    <property type="entry name" value="GK/Ca_channel_bsu"/>
</dbReference>
<dbReference type="Proteomes" id="UP000831859">
    <property type="component" value="Chromosome"/>
</dbReference>